<dbReference type="AlphaFoldDB" id="A0A9W6UVJ3"/>
<protein>
    <submittedName>
        <fullName evidence="1">Uncharacterized protein</fullName>
    </submittedName>
</protein>
<name>A0A9W6UVJ3_9ACTN</name>
<organism evidence="1 2">
    <name type="scientific">Actinomadura rubrobrunea</name>
    <dbReference type="NCBI Taxonomy" id="115335"/>
    <lineage>
        <taxon>Bacteria</taxon>
        <taxon>Bacillati</taxon>
        <taxon>Actinomycetota</taxon>
        <taxon>Actinomycetes</taxon>
        <taxon>Streptosporangiales</taxon>
        <taxon>Thermomonosporaceae</taxon>
        <taxon>Actinomadura</taxon>
    </lineage>
</organism>
<reference evidence="1" key="1">
    <citation type="submission" date="2023-02" db="EMBL/GenBank/DDBJ databases">
        <title>Actinomadura rubrobrunea NBRC 14622.</title>
        <authorList>
            <person name="Ichikawa N."/>
            <person name="Sato H."/>
            <person name="Tonouchi N."/>
        </authorList>
    </citation>
    <scope>NUCLEOTIDE SEQUENCE</scope>
    <source>
        <strain evidence="1">NBRC 14622</strain>
    </source>
</reference>
<proteinExistence type="predicted"/>
<gene>
    <name evidence="1" type="ORF">Arub01_15460</name>
</gene>
<evidence type="ECO:0000313" key="2">
    <source>
        <dbReference type="Proteomes" id="UP001165124"/>
    </source>
</evidence>
<keyword evidence="2" id="KW-1185">Reference proteome</keyword>
<comment type="caution">
    <text evidence="1">The sequence shown here is derived from an EMBL/GenBank/DDBJ whole genome shotgun (WGS) entry which is preliminary data.</text>
</comment>
<evidence type="ECO:0000313" key="1">
    <source>
        <dbReference type="EMBL" id="GLW63302.1"/>
    </source>
</evidence>
<sequence length="66" mass="7513">MKFVLEVDMGETAFDGKAAEELGRILRYWGGNLKHYALQPGDGCDIYDSAYRTVGRWEIVQDATER</sequence>
<dbReference type="EMBL" id="BSRZ01000002">
    <property type="protein sequence ID" value="GLW63302.1"/>
    <property type="molecule type" value="Genomic_DNA"/>
</dbReference>
<dbReference type="Proteomes" id="UP001165124">
    <property type="component" value="Unassembled WGS sequence"/>
</dbReference>
<accession>A0A9W6UVJ3</accession>